<keyword evidence="8 12" id="KW-0862">Zinc</keyword>
<dbReference type="InterPro" id="IPR050219">
    <property type="entry name" value="DnaG_primase"/>
</dbReference>
<dbReference type="CDD" id="cd03364">
    <property type="entry name" value="TOPRIM_DnaG_primases"/>
    <property type="match status" value="1"/>
</dbReference>
<dbReference type="EMBL" id="RBWV01000012">
    <property type="protein sequence ID" value="RKS73921.1"/>
    <property type="molecule type" value="Genomic_DNA"/>
</dbReference>
<dbReference type="GO" id="GO:0005737">
    <property type="term" value="C:cytoplasm"/>
    <property type="evidence" value="ECO:0007669"/>
    <property type="project" value="TreeGrafter"/>
</dbReference>
<evidence type="ECO:0000256" key="3">
    <source>
        <dbReference type="ARBA" id="ARBA00022679"/>
    </source>
</evidence>
<dbReference type="FunFam" id="3.90.580.10:FF:000001">
    <property type="entry name" value="DNA primase"/>
    <property type="match status" value="1"/>
</dbReference>
<comment type="domain">
    <text evidence="12">Contains an N-terminal zinc-binding domain, a central core domain that contains the primase activity, and a C-terminal DnaB-binding domain.</text>
</comment>
<dbReference type="Gene3D" id="1.10.860.10">
    <property type="entry name" value="DNAb Helicase, Chain A"/>
    <property type="match status" value="1"/>
</dbReference>
<keyword evidence="17" id="KW-1185">Reference proteome</keyword>
<evidence type="ECO:0000256" key="1">
    <source>
        <dbReference type="ARBA" id="ARBA00022478"/>
    </source>
</evidence>
<name>A0A420XNZ5_9ACTN</name>
<evidence type="ECO:0000256" key="10">
    <source>
        <dbReference type="ARBA" id="ARBA00023125"/>
    </source>
</evidence>
<dbReference type="PANTHER" id="PTHR30313">
    <property type="entry name" value="DNA PRIMASE"/>
    <property type="match status" value="1"/>
</dbReference>
<protein>
    <recommendedName>
        <fullName evidence="12 13">DNA primase</fullName>
        <ecNumber evidence="12">2.7.7.101</ecNumber>
    </recommendedName>
</protein>
<comment type="catalytic activity">
    <reaction evidence="12">
        <text>ssDNA + n NTP = ssDNA/pppN(pN)n-1 hybrid + (n-1) diphosphate.</text>
        <dbReference type="EC" id="2.7.7.101"/>
    </reaction>
</comment>
<evidence type="ECO:0000256" key="11">
    <source>
        <dbReference type="ARBA" id="ARBA00023163"/>
    </source>
</evidence>
<dbReference type="InterPro" id="IPR006171">
    <property type="entry name" value="TOPRIM_dom"/>
</dbReference>
<dbReference type="RefSeq" id="WP_121193714.1">
    <property type="nucleotide sequence ID" value="NZ_RBWV01000012.1"/>
</dbReference>
<dbReference type="InterPro" id="IPR016136">
    <property type="entry name" value="DNA_helicase_N/primase_C"/>
</dbReference>
<evidence type="ECO:0000256" key="2">
    <source>
        <dbReference type="ARBA" id="ARBA00022515"/>
    </source>
</evidence>
<dbReference type="SUPFAM" id="SSF57783">
    <property type="entry name" value="Zinc beta-ribbon"/>
    <property type="match status" value="1"/>
</dbReference>
<dbReference type="PIRSF" id="PIRSF002811">
    <property type="entry name" value="DnaG"/>
    <property type="match status" value="1"/>
</dbReference>
<dbReference type="Gene3D" id="3.90.580.10">
    <property type="entry name" value="Zinc finger, CHC2-type domain"/>
    <property type="match status" value="1"/>
</dbReference>
<dbReference type="GO" id="GO:0006269">
    <property type="term" value="P:DNA replication, synthesis of primer"/>
    <property type="evidence" value="ECO:0007669"/>
    <property type="project" value="UniProtKB-UniRule"/>
</dbReference>
<dbReference type="InterPro" id="IPR037068">
    <property type="entry name" value="DNA_primase_core_N_sf"/>
</dbReference>
<dbReference type="NCBIfam" id="TIGR01391">
    <property type="entry name" value="dnaG"/>
    <property type="match status" value="1"/>
</dbReference>
<evidence type="ECO:0000256" key="7">
    <source>
        <dbReference type="ARBA" id="ARBA00022771"/>
    </source>
</evidence>
<keyword evidence="1 12" id="KW-0240">DNA-directed RNA polymerase</keyword>
<dbReference type="Pfam" id="PF01807">
    <property type="entry name" value="Zn_ribbon_DnaG"/>
    <property type="match status" value="1"/>
</dbReference>
<dbReference type="SMART" id="SM00493">
    <property type="entry name" value="TOPRIM"/>
    <property type="match status" value="1"/>
</dbReference>
<keyword evidence="9" id="KW-0460">Magnesium</keyword>
<dbReference type="SUPFAM" id="SSF56731">
    <property type="entry name" value="DNA primase core"/>
    <property type="match status" value="1"/>
</dbReference>
<dbReference type="InterPro" id="IPR006295">
    <property type="entry name" value="DNA_primase_DnaG"/>
</dbReference>
<dbReference type="GO" id="GO:0003899">
    <property type="term" value="F:DNA-directed RNA polymerase activity"/>
    <property type="evidence" value="ECO:0007669"/>
    <property type="project" value="UniProtKB-UniRule"/>
</dbReference>
<dbReference type="InterPro" id="IPR030846">
    <property type="entry name" value="DnaG_bac"/>
</dbReference>
<keyword evidence="6 12" id="KW-0479">Metal-binding</keyword>
<dbReference type="InterPro" id="IPR002694">
    <property type="entry name" value="Znf_CHC2"/>
</dbReference>
<evidence type="ECO:0000256" key="5">
    <source>
        <dbReference type="ARBA" id="ARBA00022705"/>
    </source>
</evidence>
<dbReference type="GO" id="GO:1990077">
    <property type="term" value="C:primosome complex"/>
    <property type="evidence" value="ECO:0007669"/>
    <property type="project" value="UniProtKB-KW"/>
</dbReference>
<evidence type="ECO:0000256" key="14">
    <source>
        <dbReference type="PIRSR" id="PIRSR002811-1"/>
    </source>
</evidence>
<accession>A0A420XNZ5</accession>
<dbReference type="Pfam" id="PF10410">
    <property type="entry name" value="DnaB_bind"/>
    <property type="match status" value="1"/>
</dbReference>
<keyword evidence="2 12" id="KW-0639">Primosome</keyword>
<keyword evidence="3 12" id="KW-0808">Transferase</keyword>
<comment type="similarity">
    <text evidence="12 13">Belongs to the DnaG primase family.</text>
</comment>
<gene>
    <name evidence="12" type="primary">dnaG</name>
    <name evidence="16" type="ORF">CLV35_2415</name>
</gene>
<dbReference type="InParanoid" id="A0A420XNZ5"/>
<dbReference type="AlphaFoldDB" id="A0A420XNZ5"/>
<feature type="zinc finger region" description="CHC2-type" evidence="12 14">
    <location>
        <begin position="41"/>
        <end position="65"/>
    </location>
</feature>
<dbReference type="InterPro" id="IPR019475">
    <property type="entry name" value="DNA_primase_DnaB-bd"/>
</dbReference>
<dbReference type="EC" id="2.7.7.101" evidence="12"/>
<dbReference type="SMART" id="SM00766">
    <property type="entry name" value="DnaG_DnaB_bind"/>
    <property type="match status" value="1"/>
</dbReference>
<evidence type="ECO:0000259" key="15">
    <source>
        <dbReference type="PROSITE" id="PS50880"/>
    </source>
</evidence>
<reference evidence="16 17" key="1">
    <citation type="submission" date="2018-10" db="EMBL/GenBank/DDBJ databases">
        <title>Genomic Encyclopedia of Archaeal and Bacterial Type Strains, Phase II (KMG-II): from individual species to whole genera.</title>
        <authorList>
            <person name="Goeker M."/>
        </authorList>
    </citation>
    <scope>NUCLEOTIDE SEQUENCE [LARGE SCALE GENOMIC DNA]</scope>
    <source>
        <strain evidence="16 17">RP-AC37</strain>
    </source>
</reference>
<organism evidence="16 17">
    <name type="scientific">Motilibacter peucedani</name>
    <dbReference type="NCBI Taxonomy" id="598650"/>
    <lineage>
        <taxon>Bacteria</taxon>
        <taxon>Bacillati</taxon>
        <taxon>Actinomycetota</taxon>
        <taxon>Actinomycetes</taxon>
        <taxon>Motilibacterales</taxon>
        <taxon>Motilibacteraceae</taxon>
        <taxon>Motilibacter</taxon>
    </lineage>
</organism>
<dbReference type="Gene3D" id="3.40.1360.10">
    <property type="match status" value="1"/>
</dbReference>
<dbReference type="OrthoDB" id="9803773at2"/>
<dbReference type="GO" id="GO:0003677">
    <property type="term" value="F:DNA binding"/>
    <property type="evidence" value="ECO:0007669"/>
    <property type="project" value="UniProtKB-KW"/>
</dbReference>
<dbReference type="InterPro" id="IPR036977">
    <property type="entry name" value="DNA_primase_Znf_CHC2"/>
</dbReference>
<comment type="subunit">
    <text evidence="12">Monomer. Interacts with DnaB.</text>
</comment>
<comment type="cofactor">
    <cofactor evidence="12 13 14">
        <name>Zn(2+)</name>
        <dbReference type="ChEBI" id="CHEBI:29105"/>
    </cofactor>
    <text evidence="12 13 14">Binds 1 zinc ion per monomer.</text>
</comment>
<evidence type="ECO:0000313" key="16">
    <source>
        <dbReference type="EMBL" id="RKS73921.1"/>
    </source>
</evidence>
<dbReference type="Pfam" id="PF13662">
    <property type="entry name" value="Toprim_4"/>
    <property type="match status" value="1"/>
</dbReference>
<sequence length="613" mass="65965">MAGRIRDEDVALVKERVNIADVIGERVTLRNAGGGNFKGLCPFHDEKTPSMSVRPSLGTFHCFGCGVGGDVISFVTQLDSLSFAEAVEQLAGRVGIALRYTDGETADPRLAGQRSRLMEANKAAAEFYAERLLLADALPGRRFLSERGFDRAAAEMFGVGFAPRDGEALVRHLRGRGARDDDLVAAGLAGTGSRGLYDRFRGRLLWPIRDSAGAVLGFGARRIFDDDRIEAKYLNTSETPVYKKSSVLYGLDLARREIAKRSQAVVVEGYTDVMAAHLSGVPTAVATCGTAFGEDHARVLRRLLLVDNELRGEVVFTFDGDEAGRRAALKAFELEESFATQTFVAVEPDGLDPCDVRLRKGPEAVRELVSRRVPLFEFAIRSAVARYDVDSAEGRTAAARAGMEVVRQIRTVALRTEYARRLAGLIGLSNPDELVARAGGTLGNARRHVAAPAPGGGPTVFVQREALKLLLQSPQAVGSVLDGLDLDAFDDPAYAAVAAAVSTARAGGAPAGGPVWVSAVTEAAGDDETVRGLVAALAVEAPFADATQLARYATEVFAKLEMYAVERSLADVFRRMQQLESSGDTARLPEVSSEYLRLETRRRTLRERSMGEA</sequence>
<comment type="function">
    <text evidence="12 13">RNA polymerase that catalyzes the synthesis of short RNA molecules used as primers for DNA polymerase during DNA replication.</text>
</comment>
<dbReference type="GO" id="GO:0008270">
    <property type="term" value="F:zinc ion binding"/>
    <property type="evidence" value="ECO:0007669"/>
    <property type="project" value="UniProtKB-UniRule"/>
</dbReference>
<dbReference type="SMART" id="SM00400">
    <property type="entry name" value="ZnF_CHCC"/>
    <property type="match status" value="1"/>
</dbReference>
<evidence type="ECO:0000256" key="13">
    <source>
        <dbReference type="PIRNR" id="PIRNR002811"/>
    </source>
</evidence>
<evidence type="ECO:0000256" key="6">
    <source>
        <dbReference type="ARBA" id="ARBA00022723"/>
    </source>
</evidence>
<dbReference type="PROSITE" id="PS50880">
    <property type="entry name" value="TOPRIM"/>
    <property type="match status" value="1"/>
</dbReference>
<keyword evidence="7 12" id="KW-0863">Zinc-finger</keyword>
<evidence type="ECO:0000256" key="4">
    <source>
        <dbReference type="ARBA" id="ARBA00022695"/>
    </source>
</evidence>
<dbReference type="InterPro" id="IPR013264">
    <property type="entry name" value="DNAG_N"/>
</dbReference>
<dbReference type="Gene3D" id="3.90.980.10">
    <property type="entry name" value="DNA primase, catalytic core, N-terminal domain"/>
    <property type="match status" value="1"/>
</dbReference>
<keyword evidence="5 12" id="KW-0235">DNA replication</keyword>
<comment type="caution">
    <text evidence="16">The sequence shown here is derived from an EMBL/GenBank/DDBJ whole genome shotgun (WGS) entry which is preliminary data.</text>
</comment>
<keyword evidence="4 12" id="KW-0548">Nucleotidyltransferase</keyword>
<dbReference type="InterPro" id="IPR013173">
    <property type="entry name" value="DNA_primase_DnaG_DnaB-bd_dom"/>
</dbReference>
<dbReference type="Pfam" id="PF08275">
    <property type="entry name" value="DNAG_N"/>
    <property type="match status" value="1"/>
</dbReference>
<proteinExistence type="inferred from homology"/>
<dbReference type="HAMAP" id="MF_00974">
    <property type="entry name" value="DNA_primase_DnaG"/>
    <property type="match status" value="1"/>
</dbReference>
<evidence type="ECO:0000256" key="8">
    <source>
        <dbReference type="ARBA" id="ARBA00022833"/>
    </source>
</evidence>
<feature type="domain" description="Toprim" evidence="15">
    <location>
        <begin position="262"/>
        <end position="348"/>
    </location>
</feature>
<dbReference type="GO" id="GO:0000428">
    <property type="term" value="C:DNA-directed RNA polymerase complex"/>
    <property type="evidence" value="ECO:0007669"/>
    <property type="project" value="UniProtKB-KW"/>
</dbReference>
<dbReference type="PANTHER" id="PTHR30313:SF2">
    <property type="entry name" value="DNA PRIMASE"/>
    <property type="match status" value="1"/>
</dbReference>
<keyword evidence="10 12" id="KW-0238">DNA-binding</keyword>
<keyword evidence="11 12" id="KW-0804">Transcription</keyword>
<dbReference type="Pfam" id="PF08278">
    <property type="entry name" value="DnaG_DnaB_bind"/>
    <property type="match status" value="1"/>
</dbReference>
<dbReference type="InterPro" id="IPR034151">
    <property type="entry name" value="TOPRIM_DnaG_bac"/>
</dbReference>
<dbReference type="FunCoup" id="A0A420XNZ5">
    <property type="interactions" value="37"/>
</dbReference>
<evidence type="ECO:0000256" key="9">
    <source>
        <dbReference type="ARBA" id="ARBA00022842"/>
    </source>
</evidence>
<dbReference type="Proteomes" id="UP000281955">
    <property type="component" value="Unassembled WGS sequence"/>
</dbReference>
<evidence type="ECO:0000256" key="12">
    <source>
        <dbReference type="HAMAP-Rule" id="MF_00974"/>
    </source>
</evidence>
<evidence type="ECO:0000313" key="17">
    <source>
        <dbReference type="Proteomes" id="UP000281955"/>
    </source>
</evidence>